<accession>A0AAU9K120</accession>
<evidence type="ECO:0000313" key="2">
    <source>
        <dbReference type="Proteomes" id="UP001162131"/>
    </source>
</evidence>
<evidence type="ECO:0000313" key="1">
    <source>
        <dbReference type="EMBL" id="CAG9330845.1"/>
    </source>
</evidence>
<proteinExistence type="predicted"/>
<gene>
    <name evidence="1" type="ORF">BSTOLATCC_MIC52506</name>
</gene>
<comment type="caution">
    <text evidence="1">The sequence shown here is derived from an EMBL/GenBank/DDBJ whole genome shotgun (WGS) entry which is preliminary data.</text>
</comment>
<organism evidence="1 2">
    <name type="scientific">Blepharisma stoltei</name>
    <dbReference type="NCBI Taxonomy" id="1481888"/>
    <lineage>
        <taxon>Eukaryota</taxon>
        <taxon>Sar</taxon>
        <taxon>Alveolata</taxon>
        <taxon>Ciliophora</taxon>
        <taxon>Postciliodesmatophora</taxon>
        <taxon>Heterotrichea</taxon>
        <taxon>Heterotrichida</taxon>
        <taxon>Blepharismidae</taxon>
        <taxon>Blepharisma</taxon>
    </lineage>
</organism>
<dbReference type="AlphaFoldDB" id="A0AAU9K120"/>
<protein>
    <submittedName>
        <fullName evidence="1">Uncharacterized protein</fullName>
    </submittedName>
</protein>
<dbReference type="Proteomes" id="UP001162131">
    <property type="component" value="Unassembled WGS sequence"/>
</dbReference>
<name>A0AAU9K120_9CILI</name>
<sequence>MNHRFAFLQNRPLEKLHIYNFSSPKNNSSLQEFMLTHISSPLLFAFSQKQLRITPFTLARNAILSRRNYFFFFFFDKNDIFIWIVLI</sequence>
<dbReference type="EMBL" id="CAJZBQ010000052">
    <property type="protein sequence ID" value="CAG9330845.1"/>
    <property type="molecule type" value="Genomic_DNA"/>
</dbReference>
<keyword evidence="2" id="KW-1185">Reference proteome</keyword>
<reference evidence="1" key="1">
    <citation type="submission" date="2021-09" db="EMBL/GenBank/DDBJ databases">
        <authorList>
            <consortium name="AG Swart"/>
            <person name="Singh M."/>
            <person name="Singh A."/>
            <person name="Seah K."/>
            <person name="Emmerich C."/>
        </authorList>
    </citation>
    <scope>NUCLEOTIDE SEQUENCE</scope>
    <source>
        <strain evidence="1">ATCC30299</strain>
    </source>
</reference>